<dbReference type="STRING" id="247490.KSU1_D0243"/>
<dbReference type="InterPro" id="IPR021272">
    <property type="entry name" value="DUF2851"/>
</dbReference>
<keyword evidence="2" id="KW-1185">Reference proteome</keyword>
<evidence type="ECO:0000313" key="2">
    <source>
        <dbReference type="Proteomes" id="UP000002985"/>
    </source>
</evidence>
<sequence>MVLEGTEKLIKEELVRCIWFGQHFKKDKLYTDDGLRLEVLSPGWWNSEGGPDFKHAEILLEGKGLIKGNIEIHVFASDWMKHQHDKQETYDSICLHVTMWNDNEGKYIKNSLGQIVTQLTLSQYLDAELDDIIDVVDIESYLKGRKVHAGHCHREIGNQKIDEQWVGHFLDYAGDERILQKAKRYEEWLKKKPFEQTIYEAIMESLGYKENKESFLRLASLVSLKDFHSLIPEDVPVQMKKLHTQSLLLGIAGLLPHQRNSEKSYNDETTKYINDLEDAWKVIQAKINKTSMIKDDWSYAKIRPANFPERRIAAIANILSECAPNGIFHRILWIFQTKEDYTREHINTLINTTQSLFLNIHDLYWSYHYTIGGIRLKNPQKLLGKERTSNIFINVIIPILLIYARKHNDVRLEKVLHLLYRNYPPLPMTSTLRFMENRIFGQSKVAKKIINSIRRQQGLYQIFKDFCENDNISCNKCVLYLSMVES</sequence>
<dbReference type="EMBL" id="BAFH01000004">
    <property type="protein sequence ID" value="GAB63552.1"/>
    <property type="molecule type" value="Genomic_DNA"/>
</dbReference>
<comment type="caution">
    <text evidence="1">The sequence shown here is derived from an EMBL/GenBank/DDBJ whole genome shotgun (WGS) entry which is preliminary data.</text>
</comment>
<protein>
    <recommendedName>
        <fullName evidence="3">DUF2851 domain-containing protein</fullName>
    </recommendedName>
</protein>
<evidence type="ECO:0008006" key="3">
    <source>
        <dbReference type="Google" id="ProtNLM"/>
    </source>
</evidence>
<gene>
    <name evidence="1" type="ORF">KSU1_D0243</name>
</gene>
<accession>I3IPA7</accession>
<reference evidence="1 2" key="1">
    <citation type="journal article" date="2012" name="FEBS Lett.">
        <title>Anammox organism KSU-1 expresses a NirK-type copper-containing nitrite reductase instead of a NirS-type with cytochrome cd1.</title>
        <authorList>
            <person name="Hira D."/>
            <person name="Toh H."/>
            <person name="Migita C.T."/>
            <person name="Okubo H."/>
            <person name="Nishiyama T."/>
            <person name="Hattori M."/>
            <person name="Furukawa K."/>
            <person name="Fujii T."/>
        </authorList>
    </citation>
    <scope>NUCLEOTIDE SEQUENCE [LARGE SCALE GENOMIC DNA]</scope>
</reference>
<organism evidence="1 2">
    <name type="scientific">Candidatus Jettenia caeni</name>
    <dbReference type="NCBI Taxonomy" id="247490"/>
    <lineage>
        <taxon>Bacteria</taxon>
        <taxon>Pseudomonadati</taxon>
        <taxon>Planctomycetota</taxon>
        <taxon>Candidatus Brocadiia</taxon>
        <taxon>Candidatus Brocadiales</taxon>
        <taxon>Candidatus Brocadiaceae</taxon>
        <taxon>Candidatus Jettenia</taxon>
    </lineage>
</organism>
<evidence type="ECO:0000313" key="1">
    <source>
        <dbReference type="EMBL" id="GAB63552.1"/>
    </source>
</evidence>
<name>I3IPA7_9BACT</name>
<dbReference type="Pfam" id="PF11013">
    <property type="entry name" value="DUF2851"/>
    <property type="match status" value="1"/>
</dbReference>
<dbReference type="AlphaFoldDB" id="I3IPA7"/>
<proteinExistence type="predicted"/>
<dbReference type="eggNOG" id="ENOG502Z7XW">
    <property type="taxonomic scope" value="Bacteria"/>
</dbReference>
<dbReference type="Proteomes" id="UP000002985">
    <property type="component" value="Unassembled WGS sequence"/>
</dbReference>